<protein>
    <submittedName>
        <fullName evidence="3">Tryptophan halogenase</fullName>
    </submittedName>
</protein>
<dbReference type="Pfam" id="PF04820">
    <property type="entry name" value="Trp_halogenase"/>
    <property type="match status" value="1"/>
</dbReference>
<feature type="binding site" evidence="2">
    <location>
        <position position="339"/>
    </location>
    <ligand>
        <name>FAD</name>
        <dbReference type="ChEBI" id="CHEBI:57692"/>
    </ligand>
</feature>
<dbReference type="GO" id="GO:0000166">
    <property type="term" value="F:nucleotide binding"/>
    <property type="evidence" value="ECO:0007669"/>
    <property type="project" value="UniProtKB-KW"/>
</dbReference>
<feature type="binding site" evidence="2">
    <location>
        <position position="352"/>
    </location>
    <ligand>
        <name>FAD</name>
        <dbReference type="ChEBI" id="CHEBI:57692"/>
    </ligand>
</feature>
<dbReference type="InterPro" id="IPR033856">
    <property type="entry name" value="Trp_halogen"/>
</dbReference>
<dbReference type="EMBL" id="PVNP01000021">
    <property type="protein sequence ID" value="PRO75034.1"/>
    <property type="molecule type" value="Genomic_DNA"/>
</dbReference>
<dbReference type="InterPro" id="IPR036188">
    <property type="entry name" value="FAD/NAD-bd_sf"/>
</dbReference>
<proteinExistence type="predicted"/>
<dbReference type="Proteomes" id="UP000238949">
    <property type="component" value="Unassembled WGS sequence"/>
</dbReference>
<sequence length="519" mass="58395">MRKSVLIVGGGTAGWITAAYMARMLAADTPGGVSITLVESEEIGILGVGEGTFPIIRKTMGRIGLDESDLIKHADATFKQGIRFNNWKKNPADDPNDSYFHPFQVASQHTDMDLLPYWLLGVAGDVPWSECCTVQERAVEAKLAPKLISHPNYEAPLNYAYHFDATKLAALVRRRAMEMGVKRLIDTIDDVKLDEGGAIASVTAREHGELTADLFIDCTGFRARLIGETLGSEFTSYKNELFCDRAVALQVPYEQAGGPIPSCTYTTAKDYGWIWDIGLHERRGLGYVYSSKYCDEETAVATLKAHIGPAADNLQHRLLKFEPGYRKTQWHKNCVGIGLSVGFIEPLEATGISFAEVAALMLCNLFPWSGDYERSATQFNNAMSKRFEHVKDFIKLHYYLTDRDDTAFWRDNQDPATASEYLKGKLEQWRHRPPSFLDIDASHDIFDENSWQYILYGMGFKTDISAREGALRFFDDARNEFASIRQQSENAKRAVPTHRDLVSEVCQNGFKPQPRRARR</sequence>
<feature type="binding site" evidence="2">
    <location>
        <begin position="10"/>
        <end position="13"/>
    </location>
    <ligand>
        <name>FAD</name>
        <dbReference type="ChEBI" id="CHEBI:57692"/>
    </ligand>
</feature>
<name>A0A2S9VF27_9ALTE</name>
<reference evidence="4" key="1">
    <citation type="journal article" date="2020" name="Int. J. Syst. Evol. Microbiol.">
        <title>Alteromonas alba sp. nov., a marine bacterium isolated from the seawater of the West Pacific Ocean.</title>
        <authorList>
            <person name="Sun C."/>
            <person name="Wu Y.-H."/>
            <person name="Xamxidin M."/>
            <person name="Cheng H."/>
            <person name="Xu X.-W."/>
        </authorList>
    </citation>
    <scope>NUCLEOTIDE SEQUENCE [LARGE SCALE GENOMIC DNA]</scope>
    <source>
        <strain evidence="4">190</strain>
    </source>
</reference>
<keyword evidence="2" id="KW-0547">Nucleotide-binding</keyword>
<keyword evidence="2" id="KW-0274">FAD</keyword>
<accession>A0A2S9VF27</accession>
<evidence type="ECO:0000313" key="4">
    <source>
        <dbReference type="Proteomes" id="UP000238949"/>
    </source>
</evidence>
<dbReference type="RefSeq" id="WP_105933328.1">
    <property type="nucleotide sequence ID" value="NZ_PVNP01000021.1"/>
</dbReference>
<evidence type="ECO:0000256" key="2">
    <source>
        <dbReference type="PIRSR" id="PIRSR011396-2"/>
    </source>
</evidence>
<organism evidence="3 4">
    <name type="scientific">Alteromonas alba</name>
    <dbReference type="NCBI Taxonomy" id="2079529"/>
    <lineage>
        <taxon>Bacteria</taxon>
        <taxon>Pseudomonadati</taxon>
        <taxon>Pseudomonadota</taxon>
        <taxon>Gammaproteobacteria</taxon>
        <taxon>Alteromonadales</taxon>
        <taxon>Alteromonadaceae</taxon>
        <taxon>Alteromonas/Salinimonas group</taxon>
        <taxon>Alteromonas</taxon>
    </lineage>
</organism>
<evidence type="ECO:0000256" key="1">
    <source>
        <dbReference type="PIRSR" id="PIRSR011396-1"/>
    </source>
</evidence>
<dbReference type="OrthoDB" id="7178350at2"/>
<dbReference type="SUPFAM" id="SSF51905">
    <property type="entry name" value="FAD/NAD(P)-binding domain"/>
    <property type="match status" value="1"/>
</dbReference>
<dbReference type="GO" id="GO:0004497">
    <property type="term" value="F:monooxygenase activity"/>
    <property type="evidence" value="ECO:0007669"/>
    <property type="project" value="InterPro"/>
</dbReference>
<keyword evidence="2" id="KW-0285">Flavoprotein</keyword>
<dbReference type="InterPro" id="IPR006905">
    <property type="entry name" value="Flavin_halogenase"/>
</dbReference>
<dbReference type="Gene3D" id="3.50.50.60">
    <property type="entry name" value="FAD/NAD(P)-binding domain"/>
    <property type="match status" value="1"/>
</dbReference>
<dbReference type="PANTHER" id="PTHR43747">
    <property type="entry name" value="FAD-BINDING PROTEIN"/>
    <property type="match status" value="1"/>
</dbReference>
<feature type="active site" evidence="1">
    <location>
        <position position="79"/>
    </location>
</feature>
<dbReference type="PIRSF" id="PIRSF011396">
    <property type="entry name" value="Trp_halogenase"/>
    <property type="match status" value="1"/>
</dbReference>
<dbReference type="AlphaFoldDB" id="A0A2S9VF27"/>
<feature type="binding site" evidence="2">
    <location>
        <position position="348"/>
    </location>
    <ligand>
        <name>L-tryptophan</name>
        <dbReference type="ChEBI" id="CHEBI:57912"/>
    </ligand>
</feature>
<keyword evidence="4" id="KW-1185">Reference proteome</keyword>
<dbReference type="PANTHER" id="PTHR43747:SF4">
    <property type="entry name" value="FLAVIN-DEPENDENT TRYPTOPHAN HALOGENASE"/>
    <property type="match status" value="1"/>
</dbReference>
<dbReference type="InterPro" id="IPR050816">
    <property type="entry name" value="Flavin-dep_Halogenase_NPB"/>
</dbReference>
<comment type="caution">
    <text evidence="3">The sequence shown here is derived from an EMBL/GenBank/DDBJ whole genome shotgun (WGS) entry which is preliminary data.</text>
</comment>
<gene>
    <name evidence="3" type="ORF">C6Y40_03265</name>
</gene>
<evidence type="ECO:0000313" key="3">
    <source>
        <dbReference type="EMBL" id="PRO75034.1"/>
    </source>
</evidence>
<feature type="binding site" evidence="2">
    <location>
        <position position="79"/>
    </location>
    <ligand>
        <name>7-chloro-L-tryptophan</name>
        <dbReference type="ChEBI" id="CHEBI:58713"/>
    </ligand>
</feature>